<dbReference type="Gene3D" id="2.30.18.10">
    <property type="entry name" value="Transcription factor IIA (TFIIA), beta-barrel domain"/>
    <property type="match status" value="1"/>
</dbReference>
<dbReference type="GO" id="GO:0005672">
    <property type="term" value="C:transcription factor TFIIA complex"/>
    <property type="evidence" value="ECO:0007669"/>
    <property type="project" value="InterPro"/>
</dbReference>
<keyword evidence="2" id="KW-0804">Transcription</keyword>
<evidence type="ECO:0000259" key="4">
    <source>
        <dbReference type="Pfam" id="PF02751"/>
    </source>
</evidence>
<accession>A0AAN8ZDQ3</accession>
<evidence type="ECO:0000313" key="6">
    <source>
        <dbReference type="Proteomes" id="UP001370490"/>
    </source>
</evidence>
<feature type="domain" description="Transcription initiation factor IIA gamma subunit C-terminal" evidence="4">
    <location>
        <begin position="46"/>
        <end position="79"/>
    </location>
</feature>
<protein>
    <submittedName>
        <fullName evidence="5">Transcription initiation factor IIA, gamma subunit, C-terminal</fullName>
    </submittedName>
</protein>
<proteinExistence type="predicted"/>
<comment type="subcellular location">
    <subcellularLocation>
        <location evidence="1">Nucleus</location>
    </subcellularLocation>
</comment>
<gene>
    <name evidence="5" type="ORF">RJ641_036916</name>
</gene>
<dbReference type="CDD" id="cd10014">
    <property type="entry name" value="TFIIA_gamma_C"/>
    <property type="match status" value="1"/>
</dbReference>
<organism evidence="5 6">
    <name type="scientific">Dillenia turbinata</name>
    <dbReference type="NCBI Taxonomy" id="194707"/>
    <lineage>
        <taxon>Eukaryota</taxon>
        <taxon>Viridiplantae</taxon>
        <taxon>Streptophyta</taxon>
        <taxon>Embryophyta</taxon>
        <taxon>Tracheophyta</taxon>
        <taxon>Spermatophyta</taxon>
        <taxon>Magnoliopsida</taxon>
        <taxon>eudicotyledons</taxon>
        <taxon>Gunneridae</taxon>
        <taxon>Pentapetalae</taxon>
        <taxon>Dilleniales</taxon>
        <taxon>Dilleniaceae</taxon>
        <taxon>Dillenia</taxon>
    </lineage>
</organism>
<keyword evidence="3" id="KW-0539">Nucleus</keyword>
<comment type="caution">
    <text evidence="5">The sequence shown here is derived from an EMBL/GenBank/DDBJ whole genome shotgun (WGS) entry which is preliminary data.</text>
</comment>
<dbReference type="InterPro" id="IPR015871">
    <property type="entry name" value="TFIIA_gsu_C"/>
</dbReference>
<dbReference type="SUPFAM" id="SSF50784">
    <property type="entry name" value="Transcription factor IIA (TFIIA), beta-barrel domain"/>
    <property type="match status" value="1"/>
</dbReference>
<sequence length="190" mass="21424">MKVDAKLSKSRSFPLLVNILPYIVDAEFLKLHIRIDLHMLNLLAWFCDNVWTFILQDAVFKNEDGQENAGQVKIVACDSKLLNQRVGDPCQSQAVRAHHCGWLNTLIEPSLAFAWPREINLFISSCPSGMHKPQSTGQSEPVIGPFFPSEQERRLPEKGKGKREGMSSVYLLISWDTLSSFSSGFSLIFI</sequence>
<dbReference type="Proteomes" id="UP001370490">
    <property type="component" value="Unassembled WGS sequence"/>
</dbReference>
<dbReference type="EMBL" id="JBAMMX010000009">
    <property type="protein sequence ID" value="KAK6934022.1"/>
    <property type="molecule type" value="Genomic_DNA"/>
</dbReference>
<dbReference type="AlphaFoldDB" id="A0AAN8ZDQ3"/>
<evidence type="ECO:0000313" key="5">
    <source>
        <dbReference type="EMBL" id="KAK6934022.1"/>
    </source>
</evidence>
<keyword evidence="6" id="KW-1185">Reference proteome</keyword>
<dbReference type="InterPro" id="IPR009088">
    <property type="entry name" value="TFIIA_b-brl"/>
</dbReference>
<evidence type="ECO:0000256" key="1">
    <source>
        <dbReference type="ARBA" id="ARBA00004123"/>
    </source>
</evidence>
<dbReference type="Pfam" id="PF02751">
    <property type="entry name" value="TFIIA_gamma_C"/>
    <property type="match status" value="1"/>
</dbReference>
<dbReference type="GO" id="GO:0006367">
    <property type="term" value="P:transcription initiation at RNA polymerase II promoter"/>
    <property type="evidence" value="ECO:0007669"/>
    <property type="project" value="InterPro"/>
</dbReference>
<reference evidence="5 6" key="1">
    <citation type="submission" date="2023-12" db="EMBL/GenBank/DDBJ databases">
        <title>A high-quality genome assembly for Dillenia turbinata (Dilleniales).</title>
        <authorList>
            <person name="Chanderbali A."/>
        </authorList>
    </citation>
    <scope>NUCLEOTIDE SEQUENCE [LARGE SCALE GENOMIC DNA]</scope>
    <source>
        <strain evidence="5">LSX21</strain>
        <tissue evidence="5">Leaf</tissue>
    </source>
</reference>
<name>A0AAN8ZDQ3_9MAGN</name>
<evidence type="ECO:0000256" key="3">
    <source>
        <dbReference type="ARBA" id="ARBA00023242"/>
    </source>
</evidence>
<evidence type="ECO:0000256" key="2">
    <source>
        <dbReference type="ARBA" id="ARBA00023163"/>
    </source>
</evidence>